<evidence type="ECO:0000313" key="2">
    <source>
        <dbReference type="EMBL" id="GAA4429977.1"/>
    </source>
</evidence>
<reference evidence="3" key="1">
    <citation type="journal article" date="2019" name="Int. J. Syst. Evol. Microbiol.">
        <title>The Global Catalogue of Microorganisms (GCM) 10K type strain sequencing project: providing services to taxonomists for standard genome sequencing and annotation.</title>
        <authorList>
            <consortium name="The Broad Institute Genomics Platform"/>
            <consortium name="The Broad Institute Genome Sequencing Center for Infectious Disease"/>
            <person name="Wu L."/>
            <person name="Ma J."/>
        </authorList>
    </citation>
    <scope>NUCLEOTIDE SEQUENCE [LARGE SCALE GENOMIC DNA]</scope>
    <source>
        <strain evidence="3">JCM 17810</strain>
    </source>
</reference>
<gene>
    <name evidence="2" type="ORF">GCM10023169_32840</name>
</gene>
<keyword evidence="3" id="KW-1185">Reference proteome</keyword>
<dbReference type="InterPro" id="IPR011256">
    <property type="entry name" value="Reg_factor_effector_dom_sf"/>
</dbReference>
<dbReference type="EMBL" id="BAABGN010000013">
    <property type="protein sequence ID" value="GAA4429977.1"/>
    <property type="molecule type" value="Genomic_DNA"/>
</dbReference>
<name>A0ABP8LJK7_9MICO</name>
<sequence>MEQSVEKYDVKKVHRDLYSPRRGDFAVVEVPPMRYLAIDGHGDPNTSEEYADAVGALYAVGYTLKFADKKATGRDLAVGPLEGLWRAADPQAFVRRDKTSWEWTMLVPLPEWIGSEQVEQTAAAVREKKNLPAAAAVRVLALAEGTSLQILHVGSYDDEGPVLARLHDEVMPDGGWTFGGDHHEIYLNDPRRTEPSRLRTILRQPVRPI</sequence>
<dbReference type="RefSeq" id="WP_345217496.1">
    <property type="nucleotide sequence ID" value="NZ_BAABGN010000013.1"/>
</dbReference>
<evidence type="ECO:0000313" key="3">
    <source>
        <dbReference type="Proteomes" id="UP001500622"/>
    </source>
</evidence>
<organism evidence="2 3">
    <name type="scientific">Georgenia halophila</name>
    <dbReference type="NCBI Taxonomy" id="620889"/>
    <lineage>
        <taxon>Bacteria</taxon>
        <taxon>Bacillati</taxon>
        <taxon>Actinomycetota</taxon>
        <taxon>Actinomycetes</taxon>
        <taxon>Micrococcales</taxon>
        <taxon>Bogoriellaceae</taxon>
        <taxon>Georgenia</taxon>
    </lineage>
</organism>
<proteinExistence type="predicted"/>
<accession>A0ABP8LJK7</accession>
<evidence type="ECO:0000259" key="1">
    <source>
        <dbReference type="Pfam" id="PF06445"/>
    </source>
</evidence>
<dbReference type="Gene3D" id="3.20.80.10">
    <property type="entry name" value="Regulatory factor, effector binding domain"/>
    <property type="match status" value="1"/>
</dbReference>
<comment type="caution">
    <text evidence="2">The sequence shown here is derived from an EMBL/GenBank/DDBJ whole genome shotgun (WGS) entry which is preliminary data.</text>
</comment>
<feature type="domain" description="GyrI-like small molecule binding" evidence="1">
    <location>
        <begin position="26"/>
        <end position="205"/>
    </location>
</feature>
<protein>
    <submittedName>
        <fullName evidence="2">GyrI-like domain-containing protein</fullName>
    </submittedName>
</protein>
<dbReference type="SUPFAM" id="SSF55136">
    <property type="entry name" value="Probable bacterial effector-binding domain"/>
    <property type="match status" value="1"/>
</dbReference>
<dbReference type="InterPro" id="IPR029442">
    <property type="entry name" value="GyrI-like"/>
</dbReference>
<dbReference type="Pfam" id="PF06445">
    <property type="entry name" value="GyrI-like"/>
    <property type="match status" value="1"/>
</dbReference>
<dbReference type="Proteomes" id="UP001500622">
    <property type="component" value="Unassembled WGS sequence"/>
</dbReference>